<dbReference type="AlphaFoldDB" id="A0A166XWT0"/>
<proteinExistence type="predicted"/>
<comment type="caution">
    <text evidence="2">The sequence shown here is derived from an EMBL/GenBank/DDBJ whole genome shotgun (WGS) entry which is preliminary data.</text>
</comment>
<accession>A0A166XWT0</accession>
<organism evidence="2 3">
    <name type="scientific">Pseudoalteromonas luteoviolacea DSM 6061</name>
    <dbReference type="NCBI Taxonomy" id="1365250"/>
    <lineage>
        <taxon>Bacteria</taxon>
        <taxon>Pseudomonadati</taxon>
        <taxon>Pseudomonadota</taxon>
        <taxon>Gammaproteobacteria</taxon>
        <taxon>Alteromonadales</taxon>
        <taxon>Pseudoalteromonadaceae</taxon>
        <taxon>Pseudoalteromonas</taxon>
    </lineage>
</organism>
<evidence type="ECO:0000313" key="3">
    <source>
        <dbReference type="Proteomes" id="UP000076643"/>
    </source>
</evidence>
<sequence>MKYTLVFASLLASYAATAQVKVTVDPSQCKQVSLYGEIAYEEAGVTNVSTQHELTLRCPIPNHNGMQLSSIEIWKKPHRTVYCSLVRRHWEHYANKPTLTVKDFTLSSYSGFLLQSVSAGSLGSSYRDIGTAYHFECRIPAKSGSNQTHLGAYTYIFN</sequence>
<reference evidence="2 3" key="1">
    <citation type="submission" date="2013-07" db="EMBL/GenBank/DDBJ databases">
        <title>Comparative Genomic and Metabolomic Analysis of Twelve Strains of Pseudoalteromonas luteoviolacea.</title>
        <authorList>
            <person name="Vynne N.G."/>
            <person name="Mansson M."/>
            <person name="Gram L."/>
        </authorList>
    </citation>
    <scope>NUCLEOTIDE SEQUENCE [LARGE SCALE GENOMIC DNA]</scope>
    <source>
        <strain evidence="2 3">DSM 6061</strain>
    </source>
</reference>
<evidence type="ECO:0008006" key="4">
    <source>
        <dbReference type="Google" id="ProtNLM"/>
    </source>
</evidence>
<dbReference type="PATRIC" id="fig|1365250.3.peg.1355"/>
<dbReference type="EMBL" id="AUYB01000092">
    <property type="protein sequence ID" value="KZN40991.1"/>
    <property type="molecule type" value="Genomic_DNA"/>
</dbReference>
<gene>
    <name evidence="2" type="ORF">N475_01025</name>
</gene>
<feature type="chain" id="PRO_5007882532" description="Ig-like domain-containing protein" evidence="1">
    <location>
        <begin position="19"/>
        <end position="158"/>
    </location>
</feature>
<name>A0A166XWT0_9GAMM</name>
<dbReference type="Proteomes" id="UP000076643">
    <property type="component" value="Unassembled WGS sequence"/>
</dbReference>
<dbReference type="RefSeq" id="WP_063356503.1">
    <property type="nucleotide sequence ID" value="NZ_AQHB01000023.1"/>
</dbReference>
<evidence type="ECO:0000256" key="1">
    <source>
        <dbReference type="SAM" id="SignalP"/>
    </source>
</evidence>
<evidence type="ECO:0000313" key="2">
    <source>
        <dbReference type="EMBL" id="KZN40991.1"/>
    </source>
</evidence>
<keyword evidence="1" id="KW-0732">Signal</keyword>
<feature type="signal peptide" evidence="1">
    <location>
        <begin position="1"/>
        <end position="18"/>
    </location>
</feature>
<keyword evidence="3" id="KW-1185">Reference proteome</keyword>
<protein>
    <recommendedName>
        <fullName evidence="4">Ig-like domain-containing protein</fullName>
    </recommendedName>
</protein>